<evidence type="ECO:0000259" key="4">
    <source>
        <dbReference type="PROSITE" id="PS01124"/>
    </source>
</evidence>
<protein>
    <submittedName>
        <fullName evidence="5">DNA-binding transcriptional regulator SoxS</fullName>
    </submittedName>
</protein>
<dbReference type="PANTHER" id="PTHR47504">
    <property type="entry name" value="RIGHT ORIGIN-BINDING PROTEIN"/>
    <property type="match status" value="1"/>
</dbReference>
<gene>
    <name evidence="5" type="ORF">Xish_03027</name>
</gene>
<dbReference type="PROSITE" id="PS00041">
    <property type="entry name" value="HTH_ARAC_FAMILY_1"/>
    <property type="match status" value="1"/>
</dbReference>
<comment type="caution">
    <text evidence="5">The sequence shown here is derived from an EMBL/GenBank/DDBJ whole genome shotgun (WGS) entry which is preliminary data.</text>
</comment>
<dbReference type="InterPro" id="IPR050959">
    <property type="entry name" value="MarA-like"/>
</dbReference>
<dbReference type="Gene3D" id="1.10.10.60">
    <property type="entry name" value="Homeodomain-like"/>
    <property type="match status" value="2"/>
</dbReference>
<keyword evidence="1" id="KW-0805">Transcription regulation</keyword>
<dbReference type="Proteomes" id="UP000222168">
    <property type="component" value="Unassembled WGS sequence"/>
</dbReference>
<dbReference type="GO" id="GO:0043565">
    <property type="term" value="F:sequence-specific DNA binding"/>
    <property type="evidence" value="ECO:0007669"/>
    <property type="project" value="InterPro"/>
</dbReference>
<evidence type="ECO:0000256" key="1">
    <source>
        <dbReference type="ARBA" id="ARBA00023015"/>
    </source>
</evidence>
<proteinExistence type="predicted"/>
<keyword evidence="3" id="KW-0804">Transcription</keyword>
<name>A0A2D0KK31_9GAMM</name>
<dbReference type="InterPro" id="IPR018060">
    <property type="entry name" value="HTH_AraC"/>
</dbReference>
<accession>A0A2D0KK31</accession>
<feature type="domain" description="HTH araC/xylS-type" evidence="4">
    <location>
        <begin position="35"/>
        <end position="133"/>
    </location>
</feature>
<dbReference type="InterPro" id="IPR020449">
    <property type="entry name" value="Tscrpt_reg_AraC-type_HTH"/>
</dbReference>
<keyword evidence="2 5" id="KW-0238">DNA-binding</keyword>
<dbReference type="InterPro" id="IPR009057">
    <property type="entry name" value="Homeodomain-like_sf"/>
</dbReference>
<dbReference type="SMART" id="SM00342">
    <property type="entry name" value="HTH_ARAC"/>
    <property type="match status" value="1"/>
</dbReference>
<keyword evidence="6" id="KW-1185">Reference proteome</keyword>
<dbReference type="Pfam" id="PF12833">
    <property type="entry name" value="HTH_18"/>
    <property type="match status" value="1"/>
</dbReference>
<organism evidence="5 6">
    <name type="scientific">Xenorhabdus ishibashii</name>
    <dbReference type="NCBI Taxonomy" id="1034471"/>
    <lineage>
        <taxon>Bacteria</taxon>
        <taxon>Pseudomonadati</taxon>
        <taxon>Pseudomonadota</taxon>
        <taxon>Gammaproteobacteria</taxon>
        <taxon>Enterobacterales</taxon>
        <taxon>Morganellaceae</taxon>
        <taxon>Xenorhabdus</taxon>
    </lineage>
</organism>
<evidence type="ECO:0000313" key="6">
    <source>
        <dbReference type="Proteomes" id="UP000222168"/>
    </source>
</evidence>
<dbReference type="PANTHER" id="PTHR47504:SF5">
    <property type="entry name" value="RIGHT ORIGIN-BINDING PROTEIN"/>
    <property type="match status" value="1"/>
</dbReference>
<evidence type="ECO:0000256" key="2">
    <source>
        <dbReference type="ARBA" id="ARBA00023125"/>
    </source>
</evidence>
<reference evidence="5 6" key="1">
    <citation type="journal article" date="2017" name="Nat. Microbiol.">
        <title>Natural product diversity associated with the nematode symbionts Photorhabdus and Xenorhabdus.</title>
        <authorList>
            <person name="Tobias N.J."/>
            <person name="Wolff H."/>
            <person name="Djahanschiri B."/>
            <person name="Grundmann F."/>
            <person name="Kronenwerth M."/>
            <person name="Shi Y.M."/>
            <person name="Simonyi S."/>
            <person name="Grun P."/>
            <person name="Shapiro-Ilan D."/>
            <person name="Pidot S.J."/>
            <person name="Stinear T.P."/>
            <person name="Ebersberger I."/>
            <person name="Bode H.B."/>
        </authorList>
    </citation>
    <scope>NUCLEOTIDE SEQUENCE [LARGE SCALE GENOMIC DNA]</scope>
    <source>
        <strain evidence="5 6">DSM 22670</strain>
    </source>
</reference>
<dbReference type="PRINTS" id="PR00032">
    <property type="entry name" value="HTHARAC"/>
</dbReference>
<dbReference type="InterPro" id="IPR018062">
    <property type="entry name" value="HTH_AraC-typ_CS"/>
</dbReference>
<dbReference type="SUPFAM" id="SSF46689">
    <property type="entry name" value="Homeodomain-like"/>
    <property type="match status" value="2"/>
</dbReference>
<dbReference type="GO" id="GO:0003700">
    <property type="term" value="F:DNA-binding transcription factor activity"/>
    <property type="evidence" value="ECO:0007669"/>
    <property type="project" value="InterPro"/>
</dbReference>
<dbReference type="PROSITE" id="PS01124">
    <property type="entry name" value="HTH_ARAC_FAMILY_2"/>
    <property type="match status" value="1"/>
</dbReference>
<dbReference type="EMBL" id="NJAK01000001">
    <property type="protein sequence ID" value="PHM63756.1"/>
    <property type="molecule type" value="Genomic_DNA"/>
</dbReference>
<dbReference type="AlphaFoldDB" id="A0A2D0KK31"/>
<sequence length="152" mass="17726">MMDFVILKRSCVYFPPTFNQFKIVMAQDNHLALVCALSKWIENHLGRVIHLEELAAYSGYSLWHMQKIFKEVTGISLGKYIRQRRLAGAVYLLKNSSLPIFDIALDFGFGSQSHFTYMFRKEYGITPYDFRQSTDIELEVKLPLHLTYNCES</sequence>
<evidence type="ECO:0000313" key="5">
    <source>
        <dbReference type="EMBL" id="PHM63756.1"/>
    </source>
</evidence>
<evidence type="ECO:0000256" key="3">
    <source>
        <dbReference type="ARBA" id="ARBA00023163"/>
    </source>
</evidence>